<dbReference type="EMBL" id="JAUKPO010000015">
    <property type="protein sequence ID" value="MDO1449039.1"/>
    <property type="molecule type" value="Genomic_DNA"/>
</dbReference>
<name>A0ABT8RAB3_9BACT</name>
<dbReference type="Gene3D" id="3.10.180.10">
    <property type="entry name" value="2,3-Dihydroxybiphenyl 1,2-Dioxygenase, domain 1"/>
    <property type="match status" value="1"/>
</dbReference>
<dbReference type="InterPro" id="IPR037523">
    <property type="entry name" value="VOC_core"/>
</dbReference>
<proteinExistence type="predicted"/>
<reference evidence="2" key="1">
    <citation type="submission" date="2023-07" db="EMBL/GenBank/DDBJ databases">
        <title>The genome sequence of Rhodocytophaga aerolata KACC 12507.</title>
        <authorList>
            <person name="Zhang X."/>
        </authorList>
    </citation>
    <scope>NUCLEOTIDE SEQUENCE</scope>
    <source>
        <strain evidence="2">KACC 12507</strain>
    </source>
</reference>
<dbReference type="CDD" id="cd06587">
    <property type="entry name" value="VOC"/>
    <property type="match status" value="1"/>
</dbReference>
<dbReference type="SUPFAM" id="SSF54593">
    <property type="entry name" value="Glyoxalase/Bleomycin resistance protein/Dihydroxybiphenyl dioxygenase"/>
    <property type="match status" value="1"/>
</dbReference>
<dbReference type="Pfam" id="PF00903">
    <property type="entry name" value="Glyoxalase"/>
    <property type="match status" value="1"/>
</dbReference>
<dbReference type="RefSeq" id="WP_302039841.1">
    <property type="nucleotide sequence ID" value="NZ_JAUKPO010000015.1"/>
</dbReference>
<feature type="domain" description="VOC" evidence="1">
    <location>
        <begin position="2"/>
        <end position="122"/>
    </location>
</feature>
<dbReference type="Proteomes" id="UP001168528">
    <property type="component" value="Unassembled WGS sequence"/>
</dbReference>
<evidence type="ECO:0000313" key="2">
    <source>
        <dbReference type="EMBL" id="MDO1449039.1"/>
    </source>
</evidence>
<dbReference type="PROSITE" id="PS51819">
    <property type="entry name" value="VOC"/>
    <property type="match status" value="1"/>
</dbReference>
<accession>A0ABT8RAB3</accession>
<dbReference type="InterPro" id="IPR029068">
    <property type="entry name" value="Glyas_Bleomycin-R_OHBP_Dase"/>
</dbReference>
<protein>
    <submittedName>
        <fullName evidence="2">VOC family protein</fullName>
    </submittedName>
</protein>
<sequence length="137" mass="15745">MKIEHFALNVEDPLAMSHWYTQHLGMHVVRQLDVAPFTTFLSDDSGRTLLEIYKKPAENVPVYKQMDPLQLHLAFVSFQPKEDAERLVKAGASWEKEDQFADGTLLVMLRDPWGLALQLCKRAFPLLTEAEIKPFFS</sequence>
<evidence type="ECO:0000313" key="3">
    <source>
        <dbReference type="Proteomes" id="UP001168528"/>
    </source>
</evidence>
<comment type="caution">
    <text evidence="2">The sequence shown here is derived from an EMBL/GenBank/DDBJ whole genome shotgun (WGS) entry which is preliminary data.</text>
</comment>
<dbReference type="InterPro" id="IPR004360">
    <property type="entry name" value="Glyas_Fos-R_dOase_dom"/>
</dbReference>
<organism evidence="2 3">
    <name type="scientific">Rhodocytophaga aerolata</name>
    <dbReference type="NCBI Taxonomy" id="455078"/>
    <lineage>
        <taxon>Bacteria</taxon>
        <taxon>Pseudomonadati</taxon>
        <taxon>Bacteroidota</taxon>
        <taxon>Cytophagia</taxon>
        <taxon>Cytophagales</taxon>
        <taxon>Rhodocytophagaceae</taxon>
        <taxon>Rhodocytophaga</taxon>
    </lineage>
</organism>
<gene>
    <name evidence="2" type="ORF">Q0590_22365</name>
</gene>
<keyword evidence="3" id="KW-1185">Reference proteome</keyword>
<evidence type="ECO:0000259" key="1">
    <source>
        <dbReference type="PROSITE" id="PS51819"/>
    </source>
</evidence>